<dbReference type="Pfam" id="PF13181">
    <property type="entry name" value="TPR_8"/>
    <property type="match status" value="1"/>
</dbReference>
<feature type="repeat" description="TPR" evidence="3">
    <location>
        <begin position="504"/>
        <end position="537"/>
    </location>
</feature>
<gene>
    <name evidence="5" type="ORF">RQM59_14050</name>
</gene>
<evidence type="ECO:0000256" key="3">
    <source>
        <dbReference type="PROSITE-ProRule" id="PRU00339"/>
    </source>
</evidence>
<feature type="coiled-coil region" evidence="4">
    <location>
        <begin position="972"/>
        <end position="1006"/>
    </location>
</feature>
<dbReference type="PROSITE" id="PS50005">
    <property type="entry name" value="TPR"/>
    <property type="match status" value="4"/>
</dbReference>
<dbReference type="SUPFAM" id="SSF48452">
    <property type="entry name" value="TPR-like"/>
    <property type="match status" value="4"/>
</dbReference>
<dbReference type="PANTHER" id="PTHR45586">
    <property type="entry name" value="TPR REPEAT-CONTAINING PROTEIN PA4667"/>
    <property type="match status" value="1"/>
</dbReference>
<evidence type="ECO:0000256" key="2">
    <source>
        <dbReference type="ARBA" id="ARBA00022803"/>
    </source>
</evidence>
<keyword evidence="1" id="KW-0677">Repeat</keyword>
<dbReference type="EMBL" id="JAVTTO010000006">
    <property type="protein sequence ID" value="MDT7833504.1"/>
    <property type="molecule type" value="Genomic_DNA"/>
</dbReference>
<dbReference type="InterPro" id="IPR019734">
    <property type="entry name" value="TPR_rpt"/>
</dbReference>
<dbReference type="Pfam" id="PF13174">
    <property type="entry name" value="TPR_6"/>
    <property type="match status" value="3"/>
</dbReference>
<comment type="caution">
    <text evidence="5">The sequence shown here is derived from an EMBL/GenBank/DDBJ whole genome shotgun (WGS) entry which is preliminary data.</text>
</comment>
<keyword evidence="4" id="KW-0175">Coiled coil</keyword>
<name>A0ABU3LIG7_9FLAO</name>
<evidence type="ECO:0000313" key="5">
    <source>
        <dbReference type="EMBL" id="MDT7833504.1"/>
    </source>
</evidence>
<protein>
    <submittedName>
        <fullName evidence="5">Tetratricopeptide repeat protein</fullName>
    </submittedName>
</protein>
<feature type="repeat" description="TPR" evidence="3">
    <location>
        <begin position="651"/>
        <end position="684"/>
    </location>
</feature>
<reference evidence="5 6" key="1">
    <citation type="submission" date="2023-09" db="EMBL/GenBank/DDBJ databases">
        <title>Novel taxa isolated from Blanes Bay.</title>
        <authorList>
            <person name="Rey-Velasco X."/>
            <person name="Lucena T."/>
        </authorList>
    </citation>
    <scope>NUCLEOTIDE SEQUENCE [LARGE SCALE GENOMIC DNA]</scope>
    <source>
        <strain evidence="5 6">S356</strain>
    </source>
</reference>
<sequence length="1013" mass="117140">MKYYFLKSPILFLLLTLYTSVIWGQQSDIDVNIFNDYNHAVKLFNNKAYAAAQKNFVDVSKKLKDNTNLRAEADYYDAMCAIKLNQTDADKKVLGFVEKYPNSTKKDKAFFLVGNYYFANKRASYALKWFTKVNREALSEENKKELDFKMGYALLTTQNLKRARGHFLKLINDPKYGNDSRYYYGYIAYKQEDYEEAETTLSELADQEAYKSEVTYYLLDISFKAGKFERCIEVGLKLLEKAKPKERSEIAKIVGESYFNLKEYEKSISYLEEYRGKKGKWSNTDYYQLGFAYYKQNDFEKAVSNFNRIIDEQNNVSQNAYYNLGECYMYLEKKTEALNAFKNASEMDFNPKVKEDAALNYAKLSYEEGNPYKSVALVLQDFLKAYPKSPSYEEINGLVVTSYLYQQDYVGALDYLAKNKSAQNKELTYEVSYYRGVQLFMDRKLKEAIPFFIAGIKCTDPIVKSKSQYWKAEANYQLGNFQNALDDFIAFKKISGSKDVEEYAQVDYNIGYSYFKLKEYPNAVVAFQRFIATENDDVVMNDDAIIRKGDSEYATKNYRKAIASYKKVIDAYGSGADYAQYQSAMSYGFLKDNTKKVAQLLKLIKDFETSGLRDDAYFQLGNTYAIDKDNENAHLSYEKLTSEFPRSSFNANVLLRNGLLYFNDNENEKALTIFKQIVAKYPNSPEAKQAVTNARNVHVELGTVDEYATWVRTVKFMDVTDTELDNTMFESAENKFLANKTKGAISGFQKYITNFPEGLHALKSNFYLAQLLVKEGRNDEAIPNYQYVVDQDQSEFSEEALNKLSQILLEKEDWTNAIPLLARLETEANFPQNVIYAQSNLMKGYYQSDDYKNAVAYAEKVLQNSKIDANVEYDAKIIIARSAYKTDDYVTAEEFYKEVERNASGELKAEALYFSAFFKNYNKKYAESNKVVQKVISDYSAYKYWGAKSFIIMAKNYYAIEKSDPYQATFILENIIKNFTQFEDVINEAENELKKIKTNEAKTNISVTPKNKE</sequence>
<keyword evidence="2 3" id="KW-0802">TPR repeat</keyword>
<evidence type="ECO:0000256" key="1">
    <source>
        <dbReference type="ARBA" id="ARBA00022737"/>
    </source>
</evidence>
<keyword evidence="6" id="KW-1185">Reference proteome</keyword>
<dbReference type="Gene3D" id="1.25.40.10">
    <property type="entry name" value="Tetratricopeptide repeat domain"/>
    <property type="match status" value="7"/>
</dbReference>
<dbReference type="Proteomes" id="UP001257277">
    <property type="component" value="Unassembled WGS sequence"/>
</dbReference>
<dbReference type="InterPro" id="IPR011990">
    <property type="entry name" value="TPR-like_helical_dom_sf"/>
</dbReference>
<dbReference type="InterPro" id="IPR051012">
    <property type="entry name" value="CellSynth/LPSAsmb/PSIAsmb"/>
</dbReference>
<dbReference type="PANTHER" id="PTHR45586:SF1">
    <property type="entry name" value="LIPOPOLYSACCHARIDE ASSEMBLY PROTEIN B"/>
    <property type="match status" value="1"/>
</dbReference>
<organism evidence="5 6">
    <name type="scientific">Asprobacillus argus</name>
    <dbReference type="NCBI Taxonomy" id="3076534"/>
    <lineage>
        <taxon>Bacteria</taxon>
        <taxon>Pseudomonadati</taxon>
        <taxon>Bacteroidota</taxon>
        <taxon>Flavobacteriia</taxon>
        <taxon>Flavobacteriales</taxon>
        <taxon>Flavobacteriaceae</taxon>
        <taxon>Asprobacillus</taxon>
    </lineage>
</organism>
<dbReference type="RefSeq" id="WP_349242757.1">
    <property type="nucleotide sequence ID" value="NZ_JAVTTO010000006.1"/>
</dbReference>
<accession>A0ABU3LIG7</accession>
<feature type="repeat" description="TPR" evidence="3">
    <location>
        <begin position="318"/>
        <end position="351"/>
    </location>
</feature>
<feature type="repeat" description="TPR" evidence="3">
    <location>
        <begin position="283"/>
        <end position="316"/>
    </location>
</feature>
<evidence type="ECO:0000313" key="6">
    <source>
        <dbReference type="Proteomes" id="UP001257277"/>
    </source>
</evidence>
<dbReference type="SMART" id="SM00028">
    <property type="entry name" value="TPR"/>
    <property type="match status" value="11"/>
</dbReference>
<evidence type="ECO:0000256" key="4">
    <source>
        <dbReference type="SAM" id="Coils"/>
    </source>
</evidence>
<proteinExistence type="predicted"/>
<dbReference type="Pfam" id="PF13432">
    <property type="entry name" value="TPR_16"/>
    <property type="match status" value="2"/>
</dbReference>